<dbReference type="AlphaFoldDB" id="A0A6H5H873"/>
<organism evidence="1 2">
    <name type="scientific">Nesidiocoris tenuis</name>
    <dbReference type="NCBI Taxonomy" id="355587"/>
    <lineage>
        <taxon>Eukaryota</taxon>
        <taxon>Metazoa</taxon>
        <taxon>Ecdysozoa</taxon>
        <taxon>Arthropoda</taxon>
        <taxon>Hexapoda</taxon>
        <taxon>Insecta</taxon>
        <taxon>Pterygota</taxon>
        <taxon>Neoptera</taxon>
        <taxon>Paraneoptera</taxon>
        <taxon>Hemiptera</taxon>
        <taxon>Heteroptera</taxon>
        <taxon>Panheteroptera</taxon>
        <taxon>Cimicomorpha</taxon>
        <taxon>Miridae</taxon>
        <taxon>Dicyphina</taxon>
        <taxon>Nesidiocoris</taxon>
    </lineage>
</organism>
<keyword evidence="2" id="KW-1185">Reference proteome</keyword>
<reference evidence="1 2" key="1">
    <citation type="submission" date="2020-02" db="EMBL/GenBank/DDBJ databases">
        <authorList>
            <person name="Ferguson B K."/>
        </authorList>
    </citation>
    <scope>NUCLEOTIDE SEQUENCE [LARGE SCALE GENOMIC DNA]</scope>
</reference>
<proteinExistence type="predicted"/>
<protein>
    <submittedName>
        <fullName evidence="1">Uncharacterized protein</fullName>
    </submittedName>
</protein>
<name>A0A6H5H873_9HEMI</name>
<dbReference type="Proteomes" id="UP000479000">
    <property type="component" value="Unassembled WGS sequence"/>
</dbReference>
<accession>A0A6H5H873</accession>
<evidence type="ECO:0000313" key="1">
    <source>
        <dbReference type="EMBL" id="CAB0011630.1"/>
    </source>
</evidence>
<gene>
    <name evidence="1" type="ORF">NTEN_LOCUS16545</name>
</gene>
<evidence type="ECO:0000313" key="2">
    <source>
        <dbReference type="Proteomes" id="UP000479000"/>
    </source>
</evidence>
<feature type="non-terminal residue" evidence="1">
    <location>
        <position position="370"/>
    </location>
</feature>
<dbReference type="EMBL" id="CADCXU010024237">
    <property type="protein sequence ID" value="CAB0011630.1"/>
    <property type="molecule type" value="Genomic_DNA"/>
</dbReference>
<sequence>MSSFIHPEEYRQFFKTPPTAMRPVGNIDLDPPTEKCYCLRRSSGFLPLNKRVREQISESDKRSGGIVLKKESGKGGEEWRYGSNRCFLRSARLVYGVSEQEAKYKERAGFHICSAMPQPASGRPKVISRLPFSGPTWKISKELPADVEERAVVLISPRPVGLRDLHRGRNTWYQKSYAYCEAPRPSHYQIILLTELSQPLIRDHSTLTRQKSRELLHYQILADNRRENSANRFNHGADISLSVAFNRALSFNLRGLQSSVKAQICHLWTTQHALEVLSRLEHEVVYMSTPNMGPVMKIDEGSGDTECFLRKGRSPKLPEPFDQGCSSYFSSRIRYCTPGFSTVALISSPSASAATAFLESQSLHNVGWMT</sequence>